<dbReference type="InterPro" id="IPR027417">
    <property type="entry name" value="P-loop_NTPase"/>
</dbReference>
<dbReference type="PANTHER" id="PTHR11228:SF7">
    <property type="entry name" value="PQQA PEPTIDE CYCLASE"/>
    <property type="match status" value="1"/>
</dbReference>
<dbReference type="RefSeq" id="WP_181755048.1">
    <property type="nucleotide sequence ID" value="NZ_JACEIQ010000044.1"/>
</dbReference>
<accession>A0A7W1WUY7</accession>
<keyword evidence="2" id="KW-1185">Reference proteome</keyword>
<dbReference type="EMBL" id="JACEIQ010000044">
    <property type="protein sequence ID" value="MBA4496538.1"/>
    <property type="molecule type" value="Genomic_DNA"/>
</dbReference>
<dbReference type="Gene3D" id="3.20.20.70">
    <property type="entry name" value="Aldolase class I"/>
    <property type="match status" value="1"/>
</dbReference>
<dbReference type="Proteomes" id="UP000535491">
    <property type="component" value="Unassembled WGS sequence"/>
</dbReference>
<evidence type="ECO:0000313" key="1">
    <source>
        <dbReference type="EMBL" id="MBA4496538.1"/>
    </source>
</evidence>
<dbReference type="SUPFAM" id="SSF102114">
    <property type="entry name" value="Radical SAM enzymes"/>
    <property type="match status" value="1"/>
</dbReference>
<dbReference type="InterPro" id="IPR013785">
    <property type="entry name" value="Aldolase_TIM"/>
</dbReference>
<gene>
    <name evidence="1" type="ORF">H1191_19995</name>
</gene>
<evidence type="ECO:0000313" key="2">
    <source>
        <dbReference type="Proteomes" id="UP000535491"/>
    </source>
</evidence>
<organism evidence="1 2">
    <name type="scientific">Paenactinomyces guangxiensis</name>
    <dbReference type="NCBI Taxonomy" id="1490290"/>
    <lineage>
        <taxon>Bacteria</taxon>
        <taxon>Bacillati</taxon>
        <taxon>Bacillota</taxon>
        <taxon>Bacilli</taxon>
        <taxon>Bacillales</taxon>
        <taxon>Thermoactinomycetaceae</taxon>
        <taxon>Paenactinomyces</taxon>
    </lineage>
</organism>
<dbReference type="SUPFAM" id="SSF52540">
    <property type="entry name" value="P-loop containing nucleoside triphosphate hydrolases"/>
    <property type="match status" value="1"/>
</dbReference>
<dbReference type="InterPro" id="IPR058240">
    <property type="entry name" value="rSAM_sf"/>
</dbReference>
<reference evidence="1 2" key="1">
    <citation type="submission" date="2020-07" db="EMBL/GenBank/DDBJ databases">
        <authorList>
            <person name="Feng H."/>
        </authorList>
    </citation>
    <scope>NUCLEOTIDE SEQUENCE [LARGE SCALE GENOMIC DNA]</scope>
    <source>
        <strain evidence="2">s-10</strain>
    </source>
</reference>
<dbReference type="AlphaFoldDB" id="A0A7W1WUY7"/>
<dbReference type="PANTHER" id="PTHR11228">
    <property type="entry name" value="RADICAL SAM DOMAIN PROTEIN"/>
    <property type="match status" value="1"/>
</dbReference>
<sequence>MHLFQYVQQLVYPFESPLRVPHRIVVVNSQLYITLNPKNTTVVLVEKGCPVTVSSIVTQSNYKDLESIVQLCKTMGVKALKFGTFSRYGRGQNLERAWELTTDQDREATELIAALSSKYKGEIDVYDWSADKVEERPIDLNHGGFACGAGNLAWVISEFGNIKPCVFLPEDRFTTGNIFDDDLLLMIQEMAKQGKTIILTTHQLELAERVSEYIILFQDGQVLTFQSKSELLKEYNHQLLVEVNVHPDDQEKKSKLSGIPQDEDSSWIMPLTTFEELMIEMRAQNIRIIDLRKREKSLEKIFLELVGEKSGNVVRSSGGVS</sequence>
<comment type="caution">
    <text evidence="1">The sequence shown here is derived from an EMBL/GenBank/DDBJ whole genome shotgun (WGS) entry which is preliminary data.</text>
</comment>
<protein>
    <recommendedName>
        <fullName evidence="3">ABC transporter domain-containing protein</fullName>
    </recommendedName>
</protein>
<name>A0A7W1WUY7_9BACL</name>
<dbReference type="InterPro" id="IPR050377">
    <property type="entry name" value="Radical_SAM_PqqE_MftC-like"/>
</dbReference>
<evidence type="ECO:0008006" key="3">
    <source>
        <dbReference type="Google" id="ProtNLM"/>
    </source>
</evidence>
<proteinExistence type="predicted"/>